<organism evidence="1 2">
    <name type="scientific">Portunus trituberculatus</name>
    <name type="common">Swimming crab</name>
    <name type="synonym">Neptunus trituberculatus</name>
    <dbReference type="NCBI Taxonomy" id="210409"/>
    <lineage>
        <taxon>Eukaryota</taxon>
        <taxon>Metazoa</taxon>
        <taxon>Ecdysozoa</taxon>
        <taxon>Arthropoda</taxon>
        <taxon>Crustacea</taxon>
        <taxon>Multicrustacea</taxon>
        <taxon>Malacostraca</taxon>
        <taxon>Eumalacostraca</taxon>
        <taxon>Eucarida</taxon>
        <taxon>Decapoda</taxon>
        <taxon>Pleocyemata</taxon>
        <taxon>Brachyura</taxon>
        <taxon>Eubrachyura</taxon>
        <taxon>Portunoidea</taxon>
        <taxon>Portunidae</taxon>
        <taxon>Portuninae</taxon>
        <taxon>Portunus</taxon>
    </lineage>
</organism>
<dbReference type="Proteomes" id="UP000324222">
    <property type="component" value="Unassembled WGS sequence"/>
</dbReference>
<evidence type="ECO:0000313" key="1">
    <source>
        <dbReference type="EMBL" id="MPC58628.1"/>
    </source>
</evidence>
<keyword evidence="2" id="KW-1185">Reference proteome</keyword>
<reference evidence="1 2" key="1">
    <citation type="submission" date="2019-05" db="EMBL/GenBank/DDBJ databases">
        <title>Another draft genome of Portunus trituberculatus and its Hox gene families provides insights of decapod evolution.</title>
        <authorList>
            <person name="Jeong J.-H."/>
            <person name="Song I."/>
            <person name="Kim S."/>
            <person name="Choi T."/>
            <person name="Kim D."/>
            <person name="Ryu S."/>
            <person name="Kim W."/>
        </authorList>
    </citation>
    <scope>NUCLEOTIDE SEQUENCE [LARGE SCALE GENOMIC DNA]</scope>
    <source>
        <tissue evidence="1">Muscle</tissue>
    </source>
</reference>
<gene>
    <name evidence="1" type="ORF">E2C01_052634</name>
</gene>
<accession>A0A5B7GNS3</accession>
<proteinExistence type="predicted"/>
<protein>
    <submittedName>
        <fullName evidence="1">Uncharacterized protein</fullName>
    </submittedName>
</protein>
<dbReference type="AlphaFoldDB" id="A0A5B7GNS3"/>
<name>A0A5B7GNS3_PORTR</name>
<sequence>MPEKKKLEPAPYWRAGYSLSAERARPTLSRERGACVGGEGRKAVRRCVEDAALHVLKANSSIHPQNLQLRVESRRGCGCLSEHLPRRRDTVLLFRLSSPSAES</sequence>
<evidence type="ECO:0000313" key="2">
    <source>
        <dbReference type="Proteomes" id="UP000324222"/>
    </source>
</evidence>
<comment type="caution">
    <text evidence="1">The sequence shown here is derived from an EMBL/GenBank/DDBJ whole genome shotgun (WGS) entry which is preliminary data.</text>
</comment>
<dbReference type="EMBL" id="VSRR010015855">
    <property type="protein sequence ID" value="MPC58628.1"/>
    <property type="molecule type" value="Genomic_DNA"/>
</dbReference>